<dbReference type="SUPFAM" id="SSF56281">
    <property type="entry name" value="Metallo-hydrolase/oxidoreductase"/>
    <property type="match status" value="1"/>
</dbReference>
<protein>
    <recommendedName>
        <fullName evidence="8">Metallo-beta-lactamase domain-containing protein</fullName>
    </recommendedName>
</protein>
<evidence type="ECO:0000313" key="7">
    <source>
        <dbReference type="Proteomes" id="UP001575105"/>
    </source>
</evidence>
<dbReference type="Proteomes" id="UP001575105">
    <property type="component" value="Unassembled WGS sequence"/>
</dbReference>
<evidence type="ECO:0008006" key="8">
    <source>
        <dbReference type="Google" id="ProtNLM"/>
    </source>
</evidence>
<dbReference type="PANTHER" id="PTHR42978:SF2">
    <property type="entry name" value="102 KBASES UNSTABLE REGION: FROM 1 TO 119443"/>
    <property type="match status" value="1"/>
</dbReference>
<keyword evidence="5" id="KW-0862">Zinc</keyword>
<dbReference type="InterPro" id="IPR036866">
    <property type="entry name" value="RibonucZ/Hydroxyglut_hydro"/>
</dbReference>
<keyword evidence="4" id="KW-0378">Hydrolase</keyword>
<comment type="similarity">
    <text evidence="2">Belongs to the metallo-beta-lactamase superfamily.</text>
</comment>
<gene>
    <name evidence="6" type="ORF">ACERK3_06495</name>
</gene>
<comment type="caution">
    <text evidence="6">The sequence shown here is derived from an EMBL/GenBank/DDBJ whole genome shotgun (WGS) entry which is preliminary data.</text>
</comment>
<accession>A0ABV4U2X9</accession>
<reference evidence="6 7" key="1">
    <citation type="submission" date="2024-08" db="EMBL/GenBank/DDBJ databases">
        <title>Whole-genome sequencing of halo(alkali)philic microorganisms from hypersaline lakes.</title>
        <authorList>
            <person name="Sorokin D.Y."/>
            <person name="Merkel A.Y."/>
            <person name="Messina E."/>
            <person name="Yakimov M."/>
        </authorList>
    </citation>
    <scope>NUCLEOTIDE SEQUENCE [LARGE SCALE GENOMIC DNA]</scope>
    <source>
        <strain evidence="6 7">AB-hyl4</strain>
    </source>
</reference>
<name>A0ABV4U2X9_9BACT</name>
<proteinExistence type="inferred from homology"/>
<keyword evidence="3" id="KW-0479">Metal-binding</keyword>
<evidence type="ECO:0000256" key="4">
    <source>
        <dbReference type="ARBA" id="ARBA00022801"/>
    </source>
</evidence>
<evidence type="ECO:0000256" key="2">
    <source>
        <dbReference type="ARBA" id="ARBA00007749"/>
    </source>
</evidence>
<evidence type="ECO:0000313" key="6">
    <source>
        <dbReference type="EMBL" id="MFA9477945.1"/>
    </source>
</evidence>
<organism evidence="6 7">
    <name type="scientific">Natronomicrosphaera hydrolytica</name>
    <dbReference type="NCBI Taxonomy" id="3242702"/>
    <lineage>
        <taxon>Bacteria</taxon>
        <taxon>Pseudomonadati</taxon>
        <taxon>Planctomycetota</taxon>
        <taxon>Phycisphaerae</taxon>
        <taxon>Phycisphaerales</taxon>
        <taxon>Phycisphaeraceae</taxon>
        <taxon>Natronomicrosphaera</taxon>
    </lineage>
</organism>
<evidence type="ECO:0000256" key="5">
    <source>
        <dbReference type="ARBA" id="ARBA00022833"/>
    </source>
</evidence>
<evidence type="ECO:0000256" key="3">
    <source>
        <dbReference type="ARBA" id="ARBA00022723"/>
    </source>
</evidence>
<dbReference type="Gene3D" id="3.60.15.10">
    <property type="entry name" value="Ribonuclease Z/Hydroxyacylglutathione hydrolase-like"/>
    <property type="match status" value="1"/>
</dbReference>
<dbReference type="RefSeq" id="WP_425344869.1">
    <property type="nucleotide sequence ID" value="NZ_JBGUBD010000003.1"/>
</dbReference>
<dbReference type="InterPro" id="IPR051013">
    <property type="entry name" value="MBL_superfamily_lactonases"/>
</dbReference>
<evidence type="ECO:0000256" key="1">
    <source>
        <dbReference type="ARBA" id="ARBA00001947"/>
    </source>
</evidence>
<sequence length="263" mass="29714">MNANTPVFAVHLLNMGIMPECPTTGVKMHTGLESFQPWAYTGLVAKSDDTTVVINTGFPLDMQPVQAFFAAWHSRCHVERSEDRTMDGHLQRLGIAPGDVDHLLLSCLGPYSTGRVELFERCPIHIGRAEWVDYHAPPPNFPPQPRDTIIPPQTLSRLVFEDWPRVNLLEDEDEICPGIRVFRTGGHHAGSLAVAINTRMGTLIYADTLFTYENYEQNIPIGFFRDQDAFHAAVRRIRREADLIVPFFDPVAFERYPDGVVTR</sequence>
<dbReference type="PANTHER" id="PTHR42978">
    <property type="entry name" value="QUORUM-QUENCHING LACTONASE YTNP-RELATED-RELATED"/>
    <property type="match status" value="1"/>
</dbReference>
<keyword evidence="7" id="KW-1185">Reference proteome</keyword>
<comment type="cofactor">
    <cofactor evidence="1">
        <name>Zn(2+)</name>
        <dbReference type="ChEBI" id="CHEBI:29105"/>
    </cofactor>
</comment>
<dbReference type="EMBL" id="JBGUBD010000003">
    <property type="protein sequence ID" value="MFA9477945.1"/>
    <property type="molecule type" value="Genomic_DNA"/>
</dbReference>